<evidence type="ECO:0000256" key="3">
    <source>
        <dbReference type="ARBA" id="ARBA00023274"/>
    </source>
</evidence>
<evidence type="ECO:0000313" key="5">
    <source>
        <dbReference type="EMBL" id="KAK5701553.1"/>
    </source>
</evidence>
<dbReference type="AlphaFoldDB" id="A0AAN7VTH9"/>
<reference evidence="5" key="1">
    <citation type="submission" date="2023-08" db="EMBL/GenBank/DDBJ databases">
        <title>Black Yeasts Isolated from many extreme environments.</title>
        <authorList>
            <person name="Coleine C."/>
            <person name="Stajich J.E."/>
            <person name="Selbmann L."/>
        </authorList>
    </citation>
    <scope>NUCLEOTIDE SEQUENCE</scope>
    <source>
        <strain evidence="5">CCFEE 5810</strain>
    </source>
</reference>
<accession>A0AAN7VTH9</accession>
<proteinExistence type="inferred from homology"/>
<evidence type="ECO:0000256" key="4">
    <source>
        <dbReference type="ARBA" id="ARBA00039977"/>
    </source>
</evidence>
<organism evidence="5 6">
    <name type="scientific">Elasticomyces elasticus</name>
    <dbReference type="NCBI Taxonomy" id="574655"/>
    <lineage>
        <taxon>Eukaryota</taxon>
        <taxon>Fungi</taxon>
        <taxon>Dikarya</taxon>
        <taxon>Ascomycota</taxon>
        <taxon>Pezizomycotina</taxon>
        <taxon>Dothideomycetes</taxon>
        <taxon>Dothideomycetidae</taxon>
        <taxon>Mycosphaerellales</taxon>
        <taxon>Teratosphaeriaceae</taxon>
        <taxon>Elasticomyces</taxon>
    </lineage>
</organism>
<comment type="caution">
    <text evidence="5">The sequence shown here is derived from an EMBL/GenBank/DDBJ whole genome shotgun (WGS) entry which is preliminary data.</text>
</comment>
<sequence>MAMAAAAPFKVGMKEIYLPNFTVCLKHTPSQPPTSASFLVPLWFSKLDLRDYLHNVYSLAIGPTIRSYVQQSRIRQGQVKDPARPQYKRWHRPRATKRMTVELERPFVWPAEPEDFKPWNKEENKMADQEQSAMQERLGGTKDALTIPTERRVKMREQAKALLEGRERWRPGGGRGVEGIGMFSR</sequence>
<comment type="similarity">
    <text evidence="1">Belongs to the universal ribosomal protein uL23 family.</text>
</comment>
<dbReference type="Gene3D" id="3.30.70.330">
    <property type="match status" value="1"/>
</dbReference>
<protein>
    <recommendedName>
        <fullName evidence="4">Large ribosomal subunit protein uL23m</fullName>
    </recommendedName>
</protein>
<dbReference type="GO" id="GO:0005762">
    <property type="term" value="C:mitochondrial large ribosomal subunit"/>
    <property type="evidence" value="ECO:0007669"/>
    <property type="project" value="TreeGrafter"/>
</dbReference>
<dbReference type="PANTHER" id="PTHR12059:SF5">
    <property type="entry name" value="LARGE RIBOSOMAL SUBUNIT PROTEIN UL23M"/>
    <property type="match status" value="1"/>
</dbReference>
<keyword evidence="3" id="KW-0687">Ribonucleoprotein</keyword>
<dbReference type="InterPro" id="IPR012678">
    <property type="entry name" value="Ribosomal_uL23/eL15/eS24_sf"/>
</dbReference>
<dbReference type="PANTHER" id="PTHR12059">
    <property type="entry name" value="RIBOSOMAL PROTEIN L23-RELATED"/>
    <property type="match status" value="1"/>
</dbReference>
<evidence type="ECO:0000313" key="6">
    <source>
        <dbReference type="Proteomes" id="UP001310594"/>
    </source>
</evidence>
<dbReference type="GO" id="GO:0003735">
    <property type="term" value="F:structural constituent of ribosome"/>
    <property type="evidence" value="ECO:0007669"/>
    <property type="project" value="InterPro"/>
</dbReference>
<gene>
    <name evidence="5" type="primary">MRP20</name>
    <name evidence="5" type="ORF">LTR97_004368</name>
</gene>
<dbReference type="InterPro" id="IPR013025">
    <property type="entry name" value="Ribosomal_uL23-like"/>
</dbReference>
<dbReference type="Proteomes" id="UP001310594">
    <property type="component" value="Unassembled WGS sequence"/>
</dbReference>
<dbReference type="GO" id="GO:0032543">
    <property type="term" value="P:mitochondrial translation"/>
    <property type="evidence" value="ECO:0007669"/>
    <property type="project" value="TreeGrafter"/>
</dbReference>
<dbReference type="InterPro" id="IPR012677">
    <property type="entry name" value="Nucleotide-bd_a/b_plait_sf"/>
</dbReference>
<evidence type="ECO:0000256" key="1">
    <source>
        <dbReference type="ARBA" id="ARBA00006700"/>
    </source>
</evidence>
<evidence type="ECO:0000256" key="2">
    <source>
        <dbReference type="ARBA" id="ARBA00022980"/>
    </source>
</evidence>
<name>A0AAN7VTH9_9PEZI</name>
<dbReference type="SUPFAM" id="SSF54189">
    <property type="entry name" value="Ribosomal proteins S24e, L23 and L15e"/>
    <property type="match status" value="1"/>
</dbReference>
<dbReference type="EMBL" id="JAVRQU010000006">
    <property type="protein sequence ID" value="KAK5701553.1"/>
    <property type="molecule type" value="Genomic_DNA"/>
</dbReference>
<keyword evidence="2 5" id="KW-0689">Ribosomal protein</keyword>